<keyword evidence="3 6" id="KW-0812">Transmembrane</keyword>
<comment type="caution">
    <text evidence="8">The sequence shown here is derived from an EMBL/GenBank/DDBJ whole genome shotgun (WGS) entry which is preliminary data.</text>
</comment>
<feature type="transmembrane region" description="Helical" evidence="6">
    <location>
        <begin position="333"/>
        <end position="364"/>
    </location>
</feature>
<feature type="transmembrane region" description="Helical" evidence="6">
    <location>
        <begin position="306"/>
        <end position="327"/>
    </location>
</feature>
<evidence type="ECO:0000313" key="9">
    <source>
        <dbReference type="Proteomes" id="UP000786183"/>
    </source>
</evidence>
<dbReference type="PANTHER" id="PTHR30619:SF7">
    <property type="entry name" value="BETA-LACTAMASE DOMAIN PROTEIN"/>
    <property type="match status" value="1"/>
</dbReference>
<evidence type="ECO:0000256" key="6">
    <source>
        <dbReference type="SAM" id="Phobius"/>
    </source>
</evidence>
<evidence type="ECO:0000256" key="4">
    <source>
        <dbReference type="ARBA" id="ARBA00022989"/>
    </source>
</evidence>
<feature type="transmembrane region" description="Helical" evidence="6">
    <location>
        <begin position="384"/>
        <end position="415"/>
    </location>
</feature>
<evidence type="ECO:0000256" key="2">
    <source>
        <dbReference type="ARBA" id="ARBA00022475"/>
    </source>
</evidence>
<evidence type="ECO:0000256" key="1">
    <source>
        <dbReference type="ARBA" id="ARBA00004651"/>
    </source>
</evidence>
<evidence type="ECO:0000256" key="3">
    <source>
        <dbReference type="ARBA" id="ARBA00022692"/>
    </source>
</evidence>
<dbReference type="Proteomes" id="UP000786183">
    <property type="component" value="Unassembled WGS sequence"/>
</dbReference>
<feature type="transmembrane region" description="Helical" evidence="6">
    <location>
        <begin position="278"/>
        <end position="294"/>
    </location>
</feature>
<evidence type="ECO:0000259" key="7">
    <source>
        <dbReference type="Pfam" id="PF03772"/>
    </source>
</evidence>
<dbReference type="InterPro" id="IPR052159">
    <property type="entry name" value="Competence_DNA_uptake"/>
</dbReference>
<gene>
    <name evidence="8" type="ORF">AVCANL283_04820</name>
</gene>
<keyword evidence="4 6" id="KW-1133">Transmembrane helix</keyword>
<evidence type="ECO:0000313" key="8">
    <source>
        <dbReference type="EMBL" id="MBZ7987426.1"/>
    </source>
</evidence>
<dbReference type="InterPro" id="IPR004477">
    <property type="entry name" value="ComEC_N"/>
</dbReference>
<accession>A0ABS7WSS9</accession>
<feature type="domain" description="ComEC/Rec2-related protein" evidence="7">
    <location>
        <begin position="156"/>
        <end position="415"/>
    </location>
</feature>
<comment type="subcellular location">
    <subcellularLocation>
        <location evidence="1">Cell membrane</location>
        <topology evidence="1">Multi-pass membrane protein</topology>
    </subcellularLocation>
</comment>
<dbReference type="Pfam" id="PF03772">
    <property type="entry name" value="Competence"/>
    <property type="match status" value="1"/>
</dbReference>
<reference evidence="8 9" key="1">
    <citation type="submission" date="2020-07" db="EMBL/GenBank/DDBJ databases">
        <title>Transfer of Campylobacter canadensis to the novel genus Avispirillum gen. nov., that also includes two novel species recovered from migratory waterfowl: Avispirillum anseris sp. nov. and Avispirillum brantae sp. nov.</title>
        <authorList>
            <person name="Miller W.G."/>
            <person name="Chapman M.H."/>
            <person name="Yee E."/>
            <person name="Inglis G.D."/>
        </authorList>
    </citation>
    <scope>NUCLEOTIDE SEQUENCE [LARGE SCALE GENOMIC DNA]</scope>
    <source>
        <strain evidence="8 9">L283</strain>
    </source>
</reference>
<protein>
    <submittedName>
        <fullName evidence="8">ComEC/Rec2 family competence protein</fullName>
    </submittedName>
</protein>
<feature type="transmembrane region" description="Helical" evidence="6">
    <location>
        <begin position="170"/>
        <end position="196"/>
    </location>
</feature>
<keyword evidence="2" id="KW-1003">Cell membrane</keyword>
<dbReference type="EMBL" id="JACGBB010000008">
    <property type="protein sequence ID" value="MBZ7987426.1"/>
    <property type="molecule type" value="Genomic_DNA"/>
</dbReference>
<keyword evidence="9" id="KW-1185">Reference proteome</keyword>
<organism evidence="8 9">
    <name type="scientific">Campylobacter canadensis</name>
    <dbReference type="NCBI Taxonomy" id="449520"/>
    <lineage>
        <taxon>Bacteria</taxon>
        <taxon>Pseudomonadati</taxon>
        <taxon>Campylobacterota</taxon>
        <taxon>Epsilonproteobacteria</taxon>
        <taxon>Campylobacterales</taxon>
        <taxon>Campylobacteraceae</taxon>
        <taxon>Campylobacter</taxon>
    </lineage>
</organism>
<sequence>MICVMQLASKKIYKLQKRHFAFIYFVLFVVFCLNVHLKFLDFCEFLMQDRYILKVLKNYEKSKNNKNYYVLHLAYKDVIIYTTTKQKINSNKISINFAAKNKLDFYDYLKARFYLPSYKIQEEKQEDEKALISYFKKQHSDKKMQEFYLALFFAKPISNELRTDVNYYGIAHLLAISGYHLGLIYSILFFTLMYFYKYLQKRFFPYRSIHLDLAIVIFIFLFFYFILIGQVASFFRSFVMAIVAFYFVLKSIKLLSFSHLFLCFMICISLNPSFLFNIGFFFSCLGVFYIFLFLHHFKFKSLLNALYFESFVFLAMIIPVLYFFPLISFQQFLAILITPLFVVFYPLVLFLHIINCGALFDGYLLKFLAFKMAGDYFHLEFKYFILYLILSFLAIFNKHLLIIISIINILCFIVLL</sequence>
<evidence type="ECO:0000256" key="5">
    <source>
        <dbReference type="ARBA" id="ARBA00023136"/>
    </source>
</evidence>
<feature type="transmembrane region" description="Helical" evidence="6">
    <location>
        <begin position="208"/>
        <end position="227"/>
    </location>
</feature>
<name>A0ABS7WSS9_9BACT</name>
<dbReference type="PANTHER" id="PTHR30619">
    <property type="entry name" value="DNA INTERNALIZATION/COMPETENCE PROTEIN COMEC/REC2"/>
    <property type="match status" value="1"/>
</dbReference>
<keyword evidence="5 6" id="KW-0472">Membrane</keyword>
<proteinExistence type="predicted"/>
<dbReference type="RefSeq" id="WP_224325342.1">
    <property type="nucleotide sequence ID" value="NZ_JACGBB010000008.1"/>
</dbReference>
<dbReference type="NCBIfam" id="TIGR00360">
    <property type="entry name" value="ComEC_N-term"/>
    <property type="match status" value="1"/>
</dbReference>
<feature type="transmembrane region" description="Helical" evidence="6">
    <location>
        <begin position="20"/>
        <end position="37"/>
    </location>
</feature>